<dbReference type="OrthoDB" id="3263163at2759"/>
<organism evidence="1 2">
    <name type="scientific">Athelia psychrophila</name>
    <dbReference type="NCBI Taxonomy" id="1759441"/>
    <lineage>
        <taxon>Eukaryota</taxon>
        <taxon>Fungi</taxon>
        <taxon>Dikarya</taxon>
        <taxon>Basidiomycota</taxon>
        <taxon>Agaricomycotina</taxon>
        <taxon>Agaricomycetes</taxon>
        <taxon>Agaricomycetidae</taxon>
        <taxon>Atheliales</taxon>
        <taxon>Atheliaceae</taxon>
        <taxon>Athelia</taxon>
    </lineage>
</organism>
<evidence type="ECO:0000313" key="1">
    <source>
        <dbReference type="EMBL" id="KZP02659.1"/>
    </source>
</evidence>
<dbReference type="AlphaFoldDB" id="A0A167T809"/>
<dbReference type="Proteomes" id="UP000076532">
    <property type="component" value="Unassembled WGS sequence"/>
</dbReference>
<keyword evidence="2" id="KW-1185">Reference proteome</keyword>
<sequence>MQTEKIFLYVIINPAQDMERINALFYDSSGRQNHQELVRWFPADTTTHRFCLAGTPLTTTLTEAWLHLGNTHVSA</sequence>
<proteinExistence type="predicted"/>
<gene>
    <name evidence="1" type="ORF">FIBSPDRAFT_1055725</name>
</gene>
<accession>A0A167T809</accession>
<protein>
    <submittedName>
        <fullName evidence="1">Uncharacterized protein</fullName>
    </submittedName>
</protein>
<reference evidence="1 2" key="1">
    <citation type="journal article" date="2016" name="Mol. Biol. Evol.">
        <title>Comparative Genomics of Early-Diverging Mushroom-Forming Fungi Provides Insights into the Origins of Lignocellulose Decay Capabilities.</title>
        <authorList>
            <person name="Nagy L.G."/>
            <person name="Riley R."/>
            <person name="Tritt A."/>
            <person name="Adam C."/>
            <person name="Daum C."/>
            <person name="Floudas D."/>
            <person name="Sun H."/>
            <person name="Yadav J.S."/>
            <person name="Pangilinan J."/>
            <person name="Larsson K.H."/>
            <person name="Matsuura K."/>
            <person name="Barry K."/>
            <person name="Labutti K."/>
            <person name="Kuo R."/>
            <person name="Ohm R.A."/>
            <person name="Bhattacharya S.S."/>
            <person name="Shirouzu T."/>
            <person name="Yoshinaga Y."/>
            <person name="Martin F.M."/>
            <person name="Grigoriev I.V."/>
            <person name="Hibbett D.S."/>
        </authorList>
    </citation>
    <scope>NUCLEOTIDE SEQUENCE [LARGE SCALE GENOMIC DNA]</scope>
    <source>
        <strain evidence="1 2">CBS 109695</strain>
    </source>
</reference>
<dbReference type="EMBL" id="KV418387">
    <property type="protein sequence ID" value="KZP02659.1"/>
    <property type="molecule type" value="Genomic_DNA"/>
</dbReference>
<evidence type="ECO:0000313" key="2">
    <source>
        <dbReference type="Proteomes" id="UP000076532"/>
    </source>
</evidence>
<name>A0A167T809_9AGAM</name>